<evidence type="ECO:0000313" key="9">
    <source>
        <dbReference type="RefSeq" id="XP_006821121.1"/>
    </source>
</evidence>
<dbReference type="SUPFAM" id="SSF56112">
    <property type="entry name" value="Protein kinase-like (PK-like)"/>
    <property type="match status" value="1"/>
</dbReference>
<proteinExistence type="predicted"/>
<keyword evidence="4 9" id="KW-0418">Kinase</keyword>
<protein>
    <submittedName>
        <fullName evidence="9">RAC family serine/threonine-protein kinase homolog</fullName>
    </submittedName>
</protein>
<sequence>MGNRQGRVWGYTERGKLSRSVSEPEAFERIWARTSRRRPRSSTLTNPYAASLTKWPVPQVESLFLPEYVVRHNMAVTDFEILYPLSRGGFGQVLKVQKVEDKKFYAMKIISKGDVIKNDIVKQCKQEALIQSVLCRHPFIITAMYMWQTRTHLFLVTDYLDHGDLFTLWAMEHYFTEDIVRIYAAELALALDFLHTSGVVYRDLKMENVLLDDEGHIKLTDFGLARWLSRGHRASTICGTMQYMAPEALNPKQPYSYTVDWWSLGIVMYAMLTGKYPVECSGSHLDMYQKIMDCKYDLPNNISIAARNIVKGLLAKDPARRLQHIDILKRQEFFQLLSFDGVLEKRLSPKTMLQRKNKARRTLSTPDLSSNSRQRKKNTNRYSAATRMEESMNTMIKNFDWVNPLFTDL</sequence>
<reference evidence="9" key="1">
    <citation type="submission" date="2025-08" db="UniProtKB">
        <authorList>
            <consortium name="RefSeq"/>
        </authorList>
    </citation>
    <scope>IDENTIFICATION</scope>
    <source>
        <tissue evidence="9">Testes</tissue>
    </source>
</reference>
<dbReference type="Gene3D" id="3.30.200.20">
    <property type="entry name" value="Phosphorylase Kinase, domain 1"/>
    <property type="match status" value="1"/>
</dbReference>
<dbReference type="CDD" id="cd05123">
    <property type="entry name" value="STKc_AGC"/>
    <property type="match status" value="1"/>
</dbReference>
<organism evidence="8 9">
    <name type="scientific">Saccoglossus kowalevskii</name>
    <name type="common">Acorn worm</name>
    <dbReference type="NCBI Taxonomy" id="10224"/>
    <lineage>
        <taxon>Eukaryota</taxon>
        <taxon>Metazoa</taxon>
        <taxon>Hemichordata</taxon>
        <taxon>Enteropneusta</taxon>
        <taxon>Harrimaniidae</taxon>
        <taxon>Saccoglossus</taxon>
    </lineage>
</organism>
<dbReference type="Proteomes" id="UP000694865">
    <property type="component" value="Unplaced"/>
</dbReference>
<feature type="domain" description="Protein kinase" evidence="7">
    <location>
        <begin position="79"/>
        <end position="334"/>
    </location>
</feature>
<evidence type="ECO:0000256" key="4">
    <source>
        <dbReference type="ARBA" id="ARBA00022777"/>
    </source>
</evidence>
<dbReference type="InterPro" id="IPR045270">
    <property type="entry name" value="STKc_AGC"/>
</dbReference>
<keyword evidence="8" id="KW-1185">Reference proteome</keyword>
<evidence type="ECO:0000256" key="1">
    <source>
        <dbReference type="ARBA" id="ARBA00022527"/>
    </source>
</evidence>
<evidence type="ECO:0000256" key="2">
    <source>
        <dbReference type="ARBA" id="ARBA00022679"/>
    </source>
</evidence>
<evidence type="ECO:0000313" key="8">
    <source>
        <dbReference type="Proteomes" id="UP000694865"/>
    </source>
</evidence>
<dbReference type="InterPro" id="IPR008271">
    <property type="entry name" value="Ser/Thr_kinase_AS"/>
</dbReference>
<dbReference type="SMART" id="SM00220">
    <property type="entry name" value="S_TKc"/>
    <property type="match status" value="1"/>
</dbReference>
<dbReference type="InterPro" id="IPR011009">
    <property type="entry name" value="Kinase-like_dom_sf"/>
</dbReference>
<dbReference type="PROSITE" id="PS50011">
    <property type="entry name" value="PROTEIN_KINASE_DOM"/>
    <property type="match status" value="1"/>
</dbReference>
<evidence type="ECO:0000259" key="7">
    <source>
        <dbReference type="PROSITE" id="PS50011"/>
    </source>
</evidence>
<evidence type="ECO:0000256" key="3">
    <source>
        <dbReference type="ARBA" id="ARBA00022741"/>
    </source>
</evidence>
<feature type="region of interest" description="Disordered" evidence="6">
    <location>
        <begin position="354"/>
        <end position="383"/>
    </location>
</feature>
<dbReference type="PROSITE" id="PS00108">
    <property type="entry name" value="PROTEIN_KINASE_ST"/>
    <property type="match status" value="1"/>
</dbReference>
<dbReference type="GO" id="GO:0016301">
    <property type="term" value="F:kinase activity"/>
    <property type="evidence" value="ECO:0007669"/>
    <property type="project" value="UniProtKB-KW"/>
</dbReference>
<dbReference type="Gene3D" id="1.10.510.10">
    <property type="entry name" value="Transferase(Phosphotransferase) domain 1"/>
    <property type="match status" value="1"/>
</dbReference>
<dbReference type="InterPro" id="IPR000719">
    <property type="entry name" value="Prot_kinase_dom"/>
</dbReference>
<keyword evidence="2" id="KW-0808">Transferase</keyword>
<name>A0ABM0MM80_SACKO</name>
<dbReference type="PANTHER" id="PTHR24355:SF1">
    <property type="entry name" value="RIBOSOMAL PROTEIN S6 KINASE-RELATED PROTEIN"/>
    <property type="match status" value="1"/>
</dbReference>
<dbReference type="GeneID" id="102806138"/>
<dbReference type="RefSeq" id="XP_006821121.1">
    <property type="nucleotide sequence ID" value="XM_006821058.1"/>
</dbReference>
<dbReference type="PANTHER" id="PTHR24355">
    <property type="entry name" value="G PROTEIN-COUPLED RECEPTOR KINASE/RIBOSOMAL PROTEIN S6 KINASE"/>
    <property type="match status" value="1"/>
</dbReference>
<evidence type="ECO:0000256" key="6">
    <source>
        <dbReference type="SAM" id="MobiDB-lite"/>
    </source>
</evidence>
<keyword evidence="5" id="KW-0067">ATP-binding</keyword>
<keyword evidence="3" id="KW-0547">Nucleotide-binding</keyword>
<dbReference type="Pfam" id="PF00069">
    <property type="entry name" value="Pkinase"/>
    <property type="match status" value="1"/>
</dbReference>
<feature type="compositionally biased region" description="Polar residues" evidence="6">
    <location>
        <begin position="362"/>
        <end position="372"/>
    </location>
</feature>
<accession>A0ABM0MM80</accession>
<keyword evidence="1" id="KW-0723">Serine/threonine-protein kinase</keyword>
<evidence type="ECO:0000256" key="5">
    <source>
        <dbReference type="ARBA" id="ARBA00022840"/>
    </source>
</evidence>
<gene>
    <name evidence="9" type="primary">LOC102806138</name>
</gene>